<accession>A0A0F9TTN4</accession>
<evidence type="ECO:0000313" key="3">
    <source>
        <dbReference type="EMBL" id="KKN78287.1"/>
    </source>
</evidence>
<keyword evidence="1" id="KW-0175">Coiled coil</keyword>
<keyword evidence="2" id="KW-1133">Transmembrane helix</keyword>
<sequence>MDNGLLATLATGIITLLSVFKIWHNVGQVFKAIKEVSDVGTTLARITADQKITVDEMKELQKEIAEAKDALKGIKFGRK</sequence>
<evidence type="ECO:0000256" key="2">
    <source>
        <dbReference type="SAM" id="Phobius"/>
    </source>
</evidence>
<feature type="transmembrane region" description="Helical" evidence="2">
    <location>
        <begin position="6"/>
        <end position="24"/>
    </location>
</feature>
<dbReference type="AlphaFoldDB" id="A0A0F9TTN4"/>
<evidence type="ECO:0000256" key="1">
    <source>
        <dbReference type="SAM" id="Coils"/>
    </source>
</evidence>
<comment type="caution">
    <text evidence="3">The sequence shown here is derived from an EMBL/GenBank/DDBJ whole genome shotgun (WGS) entry which is preliminary data.</text>
</comment>
<keyword evidence="2" id="KW-0812">Transmembrane</keyword>
<gene>
    <name evidence="3" type="ORF">LCGC14_0351460</name>
</gene>
<name>A0A0F9TTN4_9ZZZZ</name>
<keyword evidence="2" id="KW-0472">Membrane</keyword>
<dbReference type="EMBL" id="LAZR01000265">
    <property type="protein sequence ID" value="KKN78287.1"/>
    <property type="molecule type" value="Genomic_DNA"/>
</dbReference>
<protein>
    <submittedName>
        <fullName evidence="3">Uncharacterized protein</fullName>
    </submittedName>
</protein>
<feature type="coiled-coil region" evidence="1">
    <location>
        <begin position="50"/>
        <end position="77"/>
    </location>
</feature>
<proteinExistence type="predicted"/>
<reference evidence="3" key="1">
    <citation type="journal article" date="2015" name="Nature">
        <title>Complex archaea that bridge the gap between prokaryotes and eukaryotes.</title>
        <authorList>
            <person name="Spang A."/>
            <person name="Saw J.H."/>
            <person name="Jorgensen S.L."/>
            <person name="Zaremba-Niedzwiedzka K."/>
            <person name="Martijn J."/>
            <person name="Lind A.E."/>
            <person name="van Eijk R."/>
            <person name="Schleper C."/>
            <person name="Guy L."/>
            <person name="Ettema T.J."/>
        </authorList>
    </citation>
    <scope>NUCLEOTIDE SEQUENCE</scope>
</reference>
<organism evidence="3">
    <name type="scientific">marine sediment metagenome</name>
    <dbReference type="NCBI Taxonomy" id="412755"/>
    <lineage>
        <taxon>unclassified sequences</taxon>
        <taxon>metagenomes</taxon>
        <taxon>ecological metagenomes</taxon>
    </lineage>
</organism>